<protein>
    <recommendedName>
        <fullName evidence="2">DUF4219 domain-containing protein</fullName>
    </recommendedName>
</protein>
<proteinExistence type="predicted"/>
<evidence type="ECO:0000313" key="3">
    <source>
        <dbReference type="EMBL" id="OBT95785.1"/>
    </source>
</evidence>
<dbReference type="Proteomes" id="UP000091956">
    <property type="component" value="Unassembled WGS sequence"/>
</dbReference>
<dbReference type="AlphaFoldDB" id="A0A1B8GIZ7"/>
<evidence type="ECO:0000259" key="2">
    <source>
        <dbReference type="Pfam" id="PF13961"/>
    </source>
</evidence>
<dbReference type="STRING" id="342668.A0A1B8GIZ7"/>
<evidence type="ECO:0000313" key="4">
    <source>
        <dbReference type="Proteomes" id="UP000091956"/>
    </source>
</evidence>
<dbReference type="EMBL" id="KV460233">
    <property type="protein sequence ID" value="OBT95785.1"/>
    <property type="molecule type" value="Genomic_DNA"/>
</dbReference>
<reference evidence="3 4" key="1">
    <citation type="submission" date="2016-03" db="EMBL/GenBank/DDBJ databases">
        <title>Comparative genomics of Pseudogymnoascus destructans, the fungus causing white-nose syndrome of bats.</title>
        <authorList>
            <person name="Palmer J.M."/>
            <person name="Drees K.P."/>
            <person name="Foster J.T."/>
            <person name="Lindner D.L."/>
        </authorList>
    </citation>
    <scope>NUCLEOTIDE SEQUENCE [LARGE SCALE GENOMIC DNA]</scope>
    <source>
        <strain evidence="3 4">UAMH 10579</strain>
    </source>
</reference>
<name>A0A1B8GIZ7_9PEZI</name>
<keyword evidence="4" id="KW-1185">Reference proteome</keyword>
<dbReference type="RefSeq" id="XP_018129518.1">
    <property type="nucleotide sequence ID" value="XM_018275933.2"/>
</dbReference>
<gene>
    <name evidence="3" type="ORF">VE01_06487</name>
</gene>
<feature type="region of interest" description="Disordered" evidence="1">
    <location>
        <begin position="39"/>
        <end position="59"/>
    </location>
</feature>
<dbReference type="OrthoDB" id="3438996at2759"/>
<evidence type="ECO:0000256" key="1">
    <source>
        <dbReference type="SAM" id="MobiDB-lite"/>
    </source>
</evidence>
<accession>A0A1B8GIZ7</accession>
<dbReference type="Pfam" id="PF13961">
    <property type="entry name" value="DUF4219"/>
    <property type="match status" value="1"/>
</dbReference>
<organism evidence="3 4">
    <name type="scientific">Pseudogymnoascus verrucosus</name>
    <dbReference type="NCBI Taxonomy" id="342668"/>
    <lineage>
        <taxon>Eukaryota</taxon>
        <taxon>Fungi</taxon>
        <taxon>Dikarya</taxon>
        <taxon>Ascomycota</taxon>
        <taxon>Pezizomycotina</taxon>
        <taxon>Leotiomycetes</taxon>
        <taxon>Thelebolales</taxon>
        <taxon>Thelebolaceae</taxon>
        <taxon>Pseudogymnoascus</taxon>
    </lineage>
</organism>
<feature type="domain" description="DUF4219" evidence="2">
    <location>
        <begin position="7"/>
        <end position="33"/>
    </location>
</feature>
<dbReference type="InterPro" id="IPR025314">
    <property type="entry name" value="DUF4219"/>
</dbReference>
<dbReference type="GeneID" id="28839873"/>
<reference evidence="4" key="2">
    <citation type="journal article" date="2018" name="Nat. Commun.">
        <title>Extreme sensitivity to ultraviolet light in the fungal pathogen causing white-nose syndrome of bats.</title>
        <authorList>
            <person name="Palmer J.M."/>
            <person name="Drees K.P."/>
            <person name="Foster J.T."/>
            <person name="Lindner D.L."/>
        </authorList>
    </citation>
    <scope>NUCLEOTIDE SEQUENCE [LARGE SCALE GENOMIC DNA]</scope>
    <source>
        <strain evidence="4">UAMH 10579</strain>
    </source>
</reference>
<sequence>MTGITKLTGSNYRVWSLRAKRLLQSRGLWDVVEPLPRADKAGEQPQAPGGDVPAAAPPPAADFEVRDAQASCLIMELCDPISLNLIVSTECAQMQWVRLRRFYGPSLGQYQGLREEFGEFAAKAGGKGWAEIAGELEGLQQQIGEVPGGVKPGEEEMLGVLNEVARGKGGEYGKLAGYLRLKGEYTYQNFLMSLVSLEWQEARSSGKKNKGGGWKKGGGGQ</sequence>
<feature type="compositionally biased region" description="Low complexity" evidence="1">
    <location>
        <begin position="44"/>
        <end position="54"/>
    </location>
</feature>